<dbReference type="PANTHER" id="PTHR43214:SF43">
    <property type="entry name" value="TWO-COMPONENT RESPONSE REGULATOR"/>
    <property type="match status" value="1"/>
</dbReference>
<dbReference type="GO" id="GO:0006355">
    <property type="term" value="P:regulation of DNA-templated transcription"/>
    <property type="evidence" value="ECO:0007669"/>
    <property type="project" value="InterPro"/>
</dbReference>
<proteinExistence type="predicted"/>
<evidence type="ECO:0000256" key="2">
    <source>
        <dbReference type="ARBA" id="ARBA00023125"/>
    </source>
</evidence>
<accession>A0A4R3L108</accession>
<dbReference type="PROSITE" id="PS00622">
    <property type="entry name" value="HTH_LUXR_1"/>
    <property type="match status" value="1"/>
</dbReference>
<dbReference type="PROSITE" id="PS50043">
    <property type="entry name" value="HTH_LUXR_2"/>
    <property type="match status" value="1"/>
</dbReference>
<dbReference type="PRINTS" id="PR00038">
    <property type="entry name" value="HTHLUXR"/>
</dbReference>
<dbReference type="SUPFAM" id="SSF46894">
    <property type="entry name" value="C-terminal effector domain of the bipartite response regulators"/>
    <property type="match status" value="1"/>
</dbReference>
<reference evidence="5 6" key="1">
    <citation type="submission" date="2019-03" db="EMBL/GenBank/DDBJ databases">
        <title>Genomic Encyclopedia of Type Strains, Phase IV (KMG-IV): sequencing the most valuable type-strain genomes for metagenomic binning, comparative biology and taxonomic classification.</title>
        <authorList>
            <person name="Goeker M."/>
        </authorList>
    </citation>
    <scope>NUCLEOTIDE SEQUENCE [LARGE SCALE GENOMIC DNA]</scope>
    <source>
        <strain evidence="5 6">DSM 45707</strain>
    </source>
</reference>
<dbReference type="Gene3D" id="3.40.50.2300">
    <property type="match status" value="1"/>
</dbReference>
<organism evidence="5 6">
    <name type="scientific">Hazenella coriacea</name>
    <dbReference type="NCBI Taxonomy" id="1179467"/>
    <lineage>
        <taxon>Bacteria</taxon>
        <taxon>Bacillati</taxon>
        <taxon>Bacillota</taxon>
        <taxon>Bacilli</taxon>
        <taxon>Bacillales</taxon>
        <taxon>Thermoactinomycetaceae</taxon>
        <taxon>Hazenella</taxon>
    </lineage>
</organism>
<dbReference type="PANTHER" id="PTHR43214">
    <property type="entry name" value="TWO-COMPONENT RESPONSE REGULATOR"/>
    <property type="match status" value="1"/>
</dbReference>
<keyword evidence="3" id="KW-0804">Transcription</keyword>
<dbReference type="Pfam" id="PF00196">
    <property type="entry name" value="GerE"/>
    <property type="match status" value="1"/>
</dbReference>
<dbReference type="RefSeq" id="WP_131926668.1">
    <property type="nucleotide sequence ID" value="NZ_SMAG01000012.1"/>
</dbReference>
<keyword evidence="6" id="KW-1185">Reference proteome</keyword>
<feature type="domain" description="HTH luxR-type" evidence="4">
    <location>
        <begin position="141"/>
        <end position="206"/>
    </location>
</feature>
<gene>
    <name evidence="5" type="ORF">EDD58_1125</name>
</gene>
<evidence type="ECO:0000313" key="5">
    <source>
        <dbReference type="EMBL" id="TCS92382.1"/>
    </source>
</evidence>
<sequence>MKQFTRVLIWEKNKAFLFRTQQVLREDPEIEMVGSVSQPLLLKQLMYLDIDVDVILIGCLDLVYEQMLHCMSKKPFPDVVLLADQLSEEYFSCIKYGISALLLKDNIQELPQAIRVVQNQGLYLCKDSKDKFWHKNRVRHQMPKEIPLTDMEKKVVQEIIKDKSNQEIAETLYISRRTVEYHITSAIQKLKVKSRVGLAVKALGLYGQDYWLSTHSS</sequence>
<name>A0A4R3L108_9BACL</name>
<dbReference type="AlphaFoldDB" id="A0A4R3L108"/>
<evidence type="ECO:0000259" key="4">
    <source>
        <dbReference type="PROSITE" id="PS50043"/>
    </source>
</evidence>
<evidence type="ECO:0000256" key="3">
    <source>
        <dbReference type="ARBA" id="ARBA00023163"/>
    </source>
</evidence>
<evidence type="ECO:0000256" key="1">
    <source>
        <dbReference type="ARBA" id="ARBA00023015"/>
    </source>
</evidence>
<dbReference type="SMART" id="SM00421">
    <property type="entry name" value="HTH_LUXR"/>
    <property type="match status" value="1"/>
</dbReference>
<evidence type="ECO:0000313" key="6">
    <source>
        <dbReference type="Proteomes" id="UP000294937"/>
    </source>
</evidence>
<dbReference type="GO" id="GO:0003677">
    <property type="term" value="F:DNA binding"/>
    <property type="evidence" value="ECO:0007669"/>
    <property type="project" value="UniProtKB-KW"/>
</dbReference>
<dbReference type="InterPro" id="IPR000792">
    <property type="entry name" value="Tscrpt_reg_LuxR_C"/>
</dbReference>
<dbReference type="OrthoDB" id="2567653at2"/>
<dbReference type="Proteomes" id="UP000294937">
    <property type="component" value="Unassembled WGS sequence"/>
</dbReference>
<keyword evidence="1" id="KW-0805">Transcription regulation</keyword>
<dbReference type="InterPro" id="IPR039420">
    <property type="entry name" value="WalR-like"/>
</dbReference>
<comment type="caution">
    <text evidence="5">The sequence shown here is derived from an EMBL/GenBank/DDBJ whole genome shotgun (WGS) entry which is preliminary data.</text>
</comment>
<protein>
    <submittedName>
        <fullName evidence="5">DNA-binding NarL/FixJ family response regulator</fullName>
    </submittedName>
</protein>
<dbReference type="InterPro" id="IPR016032">
    <property type="entry name" value="Sig_transdc_resp-reg_C-effctor"/>
</dbReference>
<dbReference type="CDD" id="cd06170">
    <property type="entry name" value="LuxR_C_like"/>
    <property type="match status" value="1"/>
</dbReference>
<dbReference type="EMBL" id="SMAG01000012">
    <property type="protein sequence ID" value="TCS92382.1"/>
    <property type="molecule type" value="Genomic_DNA"/>
</dbReference>
<keyword evidence="2 5" id="KW-0238">DNA-binding</keyword>